<comment type="function">
    <text evidence="6">Transcriptional repressor that regulates multiple aspects of plant growth and development.</text>
</comment>
<dbReference type="Pfam" id="PF04844">
    <property type="entry name" value="Ovate"/>
    <property type="match status" value="1"/>
</dbReference>
<keyword evidence="3 6" id="KW-0805">Transcription regulation</keyword>
<organism evidence="9 10">
    <name type="scientific">Capsicum baccatum</name>
    <name type="common">Peruvian pepper</name>
    <dbReference type="NCBI Taxonomy" id="33114"/>
    <lineage>
        <taxon>Eukaryota</taxon>
        <taxon>Viridiplantae</taxon>
        <taxon>Streptophyta</taxon>
        <taxon>Embryophyta</taxon>
        <taxon>Tracheophyta</taxon>
        <taxon>Spermatophyta</taxon>
        <taxon>Magnoliopsida</taxon>
        <taxon>eudicotyledons</taxon>
        <taxon>Gunneridae</taxon>
        <taxon>Pentapetalae</taxon>
        <taxon>asterids</taxon>
        <taxon>lamiids</taxon>
        <taxon>Solanales</taxon>
        <taxon>Solanaceae</taxon>
        <taxon>Solanoideae</taxon>
        <taxon>Capsiceae</taxon>
        <taxon>Capsicum</taxon>
    </lineage>
</organism>
<evidence type="ECO:0000256" key="1">
    <source>
        <dbReference type="ARBA" id="ARBA00004123"/>
    </source>
</evidence>
<accession>A0A2G2VV96</accession>
<dbReference type="EMBL" id="MLFT02000010">
    <property type="protein sequence ID" value="PHT36881.1"/>
    <property type="molecule type" value="Genomic_DNA"/>
</dbReference>
<evidence type="ECO:0000256" key="5">
    <source>
        <dbReference type="ARBA" id="ARBA00023242"/>
    </source>
</evidence>
<dbReference type="STRING" id="33114.A0A2G2VV96"/>
<dbReference type="Proteomes" id="UP000224567">
    <property type="component" value="Unassembled WGS sequence"/>
</dbReference>
<feature type="compositionally biased region" description="Low complexity" evidence="7">
    <location>
        <begin position="19"/>
        <end position="30"/>
    </location>
</feature>
<dbReference type="GO" id="GO:0005634">
    <property type="term" value="C:nucleus"/>
    <property type="evidence" value="ECO:0007669"/>
    <property type="project" value="UniProtKB-SubCell"/>
</dbReference>
<comment type="caution">
    <text evidence="9">The sequence shown here is derived from an EMBL/GenBank/DDBJ whole genome shotgun (WGS) entry which is preliminary data.</text>
</comment>
<feature type="domain" description="OVATE" evidence="8">
    <location>
        <begin position="44"/>
        <end position="105"/>
    </location>
</feature>
<evidence type="ECO:0000256" key="6">
    <source>
        <dbReference type="RuleBase" id="RU367028"/>
    </source>
</evidence>
<reference evidence="10" key="2">
    <citation type="journal article" date="2017" name="J. Anim. Genet.">
        <title>Multiple reference genome sequences of hot pepper reveal the massive evolution of plant disease resistance genes by retroduplication.</title>
        <authorList>
            <person name="Kim S."/>
            <person name="Park J."/>
            <person name="Yeom S.-I."/>
            <person name="Kim Y.-M."/>
            <person name="Seo E."/>
            <person name="Kim K.-T."/>
            <person name="Kim M.-S."/>
            <person name="Lee J.M."/>
            <person name="Cheong K."/>
            <person name="Shin H.-S."/>
            <person name="Kim S.-B."/>
            <person name="Han K."/>
            <person name="Lee J."/>
            <person name="Park M."/>
            <person name="Lee H.-A."/>
            <person name="Lee H.-Y."/>
            <person name="Lee Y."/>
            <person name="Oh S."/>
            <person name="Lee J.H."/>
            <person name="Choi E."/>
            <person name="Choi E."/>
            <person name="Lee S.E."/>
            <person name="Jeon J."/>
            <person name="Kim H."/>
            <person name="Choi G."/>
            <person name="Song H."/>
            <person name="Lee J."/>
            <person name="Lee S.-C."/>
            <person name="Kwon J.-K."/>
            <person name="Lee H.-Y."/>
            <person name="Koo N."/>
            <person name="Hong Y."/>
            <person name="Kim R.W."/>
            <person name="Kang W.-H."/>
            <person name="Huh J.H."/>
            <person name="Kang B.-C."/>
            <person name="Yang T.-J."/>
            <person name="Lee Y.-H."/>
            <person name="Bennetzen J.L."/>
            <person name="Choi D."/>
        </authorList>
    </citation>
    <scope>NUCLEOTIDE SEQUENCE [LARGE SCALE GENOMIC DNA]</scope>
    <source>
        <strain evidence="10">cv. PBC81</strain>
    </source>
</reference>
<evidence type="ECO:0000256" key="2">
    <source>
        <dbReference type="ARBA" id="ARBA00022491"/>
    </source>
</evidence>
<name>A0A2G2VV96_CAPBA</name>
<comment type="subcellular location">
    <subcellularLocation>
        <location evidence="1 6">Nucleus</location>
    </subcellularLocation>
</comment>
<reference evidence="9 10" key="1">
    <citation type="journal article" date="2017" name="Genome Biol.">
        <title>New reference genome sequences of hot pepper reveal the massive evolution of plant disease-resistance genes by retroduplication.</title>
        <authorList>
            <person name="Kim S."/>
            <person name="Park J."/>
            <person name="Yeom S.I."/>
            <person name="Kim Y.M."/>
            <person name="Seo E."/>
            <person name="Kim K.T."/>
            <person name="Kim M.S."/>
            <person name="Lee J.M."/>
            <person name="Cheong K."/>
            <person name="Shin H.S."/>
            <person name="Kim S.B."/>
            <person name="Han K."/>
            <person name="Lee J."/>
            <person name="Park M."/>
            <person name="Lee H.A."/>
            <person name="Lee H.Y."/>
            <person name="Lee Y."/>
            <person name="Oh S."/>
            <person name="Lee J.H."/>
            <person name="Choi E."/>
            <person name="Choi E."/>
            <person name="Lee S.E."/>
            <person name="Jeon J."/>
            <person name="Kim H."/>
            <person name="Choi G."/>
            <person name="Song H."/>
            <person name="Lee J."/>
            <person name="Lee S.C."/>
            <person name="Kwon J.K."/>
            <person name="Lee H.Y."/>
            <person name="Koo N."/>
            <person name="Hong Y."/>
            <person name="Kim R.W."/>
            <person name="Kang W.H."/>
            <person name="Huh J.H."/>
            <person name="Kang B.C."/>
            <person name="Yang T.J."/>
            <person name="Lee Y.H."/>
            <person name="Bennetzen J.L."/>
            <person name="Choi D."/>
        </authorList>
    </citation>
    <scope>NUCLEOTIDE SEQUENCE [LARGE SCALE GENOMIC DNA]</scope>
    <source>
        <strain evidence="10">cv. PBC81</strain>
    </source>
</reference>
<dbReference type="InterPro" id="IPR038933">
    <property type="entry name" value="Ovate"/>
</dbReference>
<feature type="region of interest" description="Disordered" evidence="7">
    <location>
        <begin position="1"/>
        <end position="30"/>
    </location>
</feature>
<dbReference type="GO" id="GO:0045892">
    <property type="term" value="P:negative regulation of DNA-templated transcription"/>
    <property type="evidence" value="ECO:0007669"/>
    <property type="project" value="UniProtKB-UniRule"/>
</dbReference>
<proteinExistence type="predicted"/>
<protein>
    <recommendedName>
        <fullName evidence="6">Transcription repressor</fullName>
    </recommendedName>
    <alternativeName>
        <fullName evidence="6">Ovate family protein</fullName>
    </alternativeName>
</protein>
<dbReference type="PANTHER" id="PTHR33057:SF172">
    <property type="entry name" value="TRANSCRIPTION REPRESSOR"/>
    <property type="match status" value="1"/>
</dbReference>
<evidence type="ECO:0000259" key="8">
    <source>
        <dbReference type="PROSITE" id="PS51754"/>
    </source>
</evidence>
<keyword evidence="4 6" id="KW-0804">Transcription</keyword>
<evidence type="ECO:0000313" key="10">
    <source>
        <dbReference type="Proteomes" id="UP000224567"/>
    </source>
</evidence>
<evidence type="ECO:0000313" key="9">
    <source>
        <dbReference type="EMBL" id="PHT36881.1"/>
    </source>
</evidence>
<dbReference type="PROSITE" id="PS51754">
    <property type="entry name" value="OVATE"/>
    <property type="match status" value="1"/>
</dbReference>
<evidence type="ECO:0000256" key="3">
    <source>
        <dbReference type="ARBA" id="ARBA00023015"/>
    </source>
</evidence>
<dbReference type="AlphaFoldDB" id="A0A2G2VV96"/>
<evidence type="ECO:0000256" key="7">
    <source>
        <dbReference type="SAM" id="MobiDB-lite"/>
    </source>
</evidence>
<evidence type="ECO:0000256" key="4">
    <source>
        <dbReference type="ARBA" id="ARBA00023163"/>
    </source>
</evidence>
<sequence length="165" mass="18373">MDSVNPSGNSKKSKKEVVESSSKSDNSSSNGLEFIPFNDSSIIALMDSENPYEDFKKSIEGMLEANQQTKDCEKCLEELLIWYLKSNGKANRRHIIDAFFDLSNGYSSSTNTTSCSHSFTISPFFGSTPSVSASPPFLSLLELRMRVLMRLQQHEDSHFNLIGGI</sequence>
<dbReference type="InterPro" id="IPR006458">
    <property type="entry name" value="Ovate_C"/>
</dbReference>
<dbReference type="NCBIfam" id="TIGR01568">
    <property type="entry name" value="A_thal_3678"/>
    <property type="match status" value="1"/>
</dbReference>
<dbReference type="OrthoDB" id="1303163at2759"/>
<keyword evidence="5 6" id="KW-0539">Nucleus</keyword>
<keyword evidence="2 6" id="KW-0678">Repressor</keyword>
<dbReference type="PANTHER" id="PTHR33057">
    <property type="entry name" value="TRANSCRIPTION REPRESSOR OFP7-RELATED"/>
    <property type="match status" value="1"/>
</dbReference>
<gene>
    <name evidence="9" type="ORF">CQW23_24581</name>
</gene>
<keyword evidence="10" id="KW-1185">Reference proteome</keyword>